<dbReference type="PROSITE" id="PS51999">
    <property type="entry name" value="ZF_GRF"/>
    <property type="match status" value="1"/>
</dbReference>
<evidence type="ECO:0000256" key="11">
    <source>
        <dbReference type="ARBA" id="ARBA00023242"/>
    </source>
</evidence>
<evidence type="ECO:0000256" key="3">
    <source>
        <dbReference type="ARBA" id="ARBA00007092"/>
    </source>
</evidence>
<dbReference type="InterPro" id="IPR010666">
    <property type="entry name" value="Znf_GRF"/>
</dbReference>
<keyword evidence="8" id="KW-0378">Hydrolase</keyword>
<dbReference type="GO" id="GO:0006284">
    <property type="term" value="P:base-excision repair"/>
    <property type="evidence" value="ECO:0007669"/>
    <property type="project" value="TreeGrafter"/>
</dbReference>
<dbReference type="InterPro" id="IPR004808">
    <property type="entry name" value="AP_endonuc_1"/>
</dbReference>
<evidence type="ECO:0000256" key="1">
    <source>
        <dbReference type="ARBA" id="ARBA00000493"/>
    </source>
</evidence>
<dbReference type="GO" id="GO:0008311">
    <property type="term" value="F:double-stranded DNA 3'-5' DNA exonuclease activity"/>
    <property type="evidence" value="ECO:0007669"/>
    <property type="project" value="UniProtKB-EC"/>
</dbReference>
<proteinExistence type="inferred from homology"/>
<keyword evidence="9" id="KW-0862">Zinc</keyword>
<comment type="similarity">
    <text evidence="3">Belongs to the DNA repair enzymes AP/ExoA family.</text>
</comment>
<dbReference type="GO" id="GO:0003677">
    <property type="term" value="F:DNA binding"/>
    <property type="evidence" value="ECO:0007669"/>
    <property type="project" value="InterPro"/>
</dbReference>
<feature type="compositionally biased region" description="Polar residues" evidence="16">
    <location>
        <begin position="260"/>
        <end position="288"/>
    </location>
</feature>
<feature type="binding site" evidence="13">
    <location>
        <position position="85"/>
    </location>
    <ligand>
        <name>Mg(2+)</name>
        <dbReference type="ChEBI" id="CHEBI:18420"/>
        <label>1</label>
    </ligand>
</feature>
<dbReference type="InterPro" id="IPR005135">
    <property type="entry name" value="Endo/exonuclease/phosphatase"/>
</dbReference>
<organism evidence="18 19">
    <name type="scientific">Geodia barretti</name>
    <name type="common">Barrett's horny sponge</name>
    <dbReference type="NCBI Taxonomy" id="519541"/>
    <lineage>
        <taxon>Eukaryota</taxon>
        <taxon>Metazoa</taxon>
        <taxon>Porifera</taxon>
        <taxon>Demospongiae</taxon>
        <taxon>Heteroscleromorpha</taxon>
        <taxon>Tetractinellida</taxon>
        <taxon>Astrophorina</taxon>
        <taxon>Geodiidae</taxon>
        <taxon>Geodia</taxon>
    </lineage>
</organism>
<dbReference type="PANTHER" id="PTHR22748:SF4">
    <property type="entry name" value="DNA-(APURINIC OR APYRIMIDINIC SITE) ENDONUCLEASE 2"/>
    <property type="match status" value="1"/>
</dbReference>
<keyword evidence="13" id="KW-0464">Manganese</keyword>
<dbReference type="PANTHER" id="PTHR22748">
    <property type="entry name" value="AP ENDONUCLEASE"/>
    <property type="match status" value="1"/>
</dbReference>
<evidence type="ECO:0000256" key="6">
    <source>
        <dbReference type="ARBA" id="ARBA00022723"/>
    </source>
</evidence>
<evidence type="ECO:0000256" key="2">
    <source>
        <dbReference type="ARBA" id="ARBA00001936"/>
    </source>
</evidence>
<keyword evidence="11" id="KW-0539">Nucleus</keyword>
<feature type="site" description="Interaction with DNA substrate" evidence="14">
    <location>
        <position position="193"/>
    </location>
</feature>
<evidence type="ECO:0000256" key="12">
    <source>
        <dbReference type="PIRSR" id="PIRSR604808-1"/>
    </source>
</evidence>
<dbReference type="InterPro" id="IPR036691">
    <property type="entry name" value="Endo/exonu/phosph_ase_sf"/>
</dbReference>
<accession>A0AA35TA69</accession>
<comment type="catalytic activity">
    <reaction evidence="1">
        <text>Exonucleolytic cleavage in the 3'- to 5'-direction to yield nucleoside 5'-phosphates.</text>
        <dbReference type="EC" id="3.1.11.2"/>
    </reaction>
</comment>
<evidence type="ECO:0000259" key="17">
    <source>
        <dbReference type="PROSITE" id="PS51999"/>
    </source>
</evidence>
<protein>
    <recommendedName>
        <fullName evidence="5">DNA-(apurinic or apyrimidinic site) endonuclease 2</fullName>
        <ecNumber evidence="4">3.1.11.2</ecNumber>
    </recommendedName>
</protein>
<dbReference type="GO" id="GO:0008081">
    <property type="term" value="F:phosphoric diester hydrolase activity"/>
    <property type="evidence" value="ECO:0007669"/>
    <property type="project" value="TreeGrafter"/>
</dbReference>
<evidence type="ECO:0000256" key="8">
    <source>
        <dbReference type="ARBA" id="ARBA00022801"/>
    </source>
</evidence>
<dbReference type="GO" id="GO:0008270">
    <property type="term" value="F:zinc ion binding"/>
    <property type="evidence" value="ECO:0007669"/>
    <property type="project" value="UniProtKB-KW"/>
</dbReference>
<keyword evidence="18" id="KW-0255">Endonuclease</keyword>
<dbReference type="GO" id="GO:0003906">
    <property type="term" value="F:DNA-(apurinic or apyrimidinic site) endonuclease activity"/>
    <property type="evidence" value="ECO:0007669"/>
    <property type="project" value="TreeGrafter"/>
</dbReference>
<dbReference type="EC" id="3.1.11.2" evidence="4"/>
<comment type="caution">
    <text evidence="18">The sequence shown here is derived from an EMBL/GenBank/DDBJ whole genome shotgun (WGS) entry which is preliminary data.</text>
</comment>
<name>A0AA35TA69_GEOBA</name>
<evidence type="ECO:0000313" key="19">
    <source>
        <dbReference type="Proteomes" id="UP001174909"/>
    </source>
</evidence>
<dbReference type="PROSITE" id="PS51435">
    <property type="entry name" value="AP_NUCLEASE_F1_4"/>
    <property type="match status" value="1"/>
</dbReference>
<evidence type="ECO:0000256" key="5">
    <source>
        <dbReference type="ARBA" id="ARBA00013541"/>
    </source>
</evidence>
<keyword evidence="19" id="KW-1185">Reference proteome</keyword>
<keyword evidence="7 15" id="KW-0863">Zinc-finger</keyword>
<dbReference type="GO" id="GO:0005634">
    <property type="term" value="C:nucleus"/>
    <property type="evidence" value="ECO:0007669"/>
    <property type="project" value="TreeGrafter"/>
</dbReference>
<dbReference type="SUPFAM" id="SSF56219">
    <property type="entry name" value="DNase I-like"/>
    <property type="match status" value="1"/>
</dbReference>
<evidence type="ECO:0000256" key="4">
    <source>
        <dbReference type="ARBA" id="ARBA00012115"/>
    </source>
</evidence>
<keyword evidence="10 13" id="KW-0460">Magnesium</keyword>
<dbReference type="Pfam" id="PF06839">
    <property type="entry name" value="Zn_ribbon_GRF"/>
    <property type="match status" value="1"/>
</dbReference>
<dbReference type="AlphaFoldDB" id="A0AA35TA69"/>
<comment type="cofactor">
    <cofactor evidence="2">
        <name>Mn(2+)</name>
        <dbReference type="ChEBI" id="CHEBI:29035"/>
    </cofactor>
</comment>
<evidence type="ECO:0000256" key="9">
    <source>
        <dbReference type="ARBA" id="ARBA00022833"/>
    </source>
</evidence>
<keyword evidence="6 13" id="KW-0479">Metal-binding</keyword>
<evidence type="ECO:0000313" key="18">
    <source>
        <dbReference type="EMBL" id="CAI8044204.1"/>
    </source>
</evidence>
<feature type="site" description="Important for catalytic activity" evidence="14">
    <location>
        <position position="167"/>
    </location>
</feature>
<feature type="domain" description="GRF-type" evidence="17">
    <location>
        <begin position="336"/>
        <end position="381"/>
    </location>
</feature>
<evidence type="ECO:0000256" key="16">
    <source>
        <dbReference type="SAM" id="MobiDB-lite"/>
    </source>
</evidence>
<feature type="active site" evidence="12">
    <location>
        <position position="42"/>
    </location>
</feature>
<keyword evidence="18" id="KW-0540">Nuclease</keyword>
<evidence type="ECO:0000256" key="14">
    <source>
        <dbReference type="PIRSR" id="PIRSR604808-3"/>
    </source>
</evidence>
<comment type="cofactor">
    <cofactor evidence="13">
        <name>Mg(2+)</name>
        <dbReference type="ChEBI" id="CHEBI:18420"/>
    </cofactor>
    <cofactor evidence="13">
        <name>Mn(2+)</name>
        <dbReference type="ChEBI" id="CHEBI:29035"/>
    </cofactor>
    <text evidence="13">Probably binds two magnesium or manganese ions per subunit.</text>
</comment>
<dbReference type="Proteomes" id="UP001174909">
    <property type="component" value="Unassembled WGS sequence"/>
</dbReference>
<feature type="site" description="Transition state stabilizer" evidence="14">
    <location>
        <position position="87"/>
    </location>
</feature>
<dbReference type="Gene3D" id="3.60.10.10">
    <property type="entry name" value="Endonuclease/exonuclease/phosphatase"/>
    <property type="match status" value="1"/>
</dbReference>
<dbReference type="Pfam" id="PF03372">
    <property type="entry name" value="Exo_endo_phos"/>
    <property type="match status" value="1"/>
</dbReference>
<gene>
    <name evidence="18" type="ORF">GBAR_LOCUS24544</name>
</gene>
<sequence>MLAFDREGRAVVTEHKCGVRGDVEEGGGGMGGGKTVVVINVYVPMVDRDNVKEDRLSYKMLFYSVLQDRCAALEQAGKEVIVVGDLNCARDAIDSAYIQDTPTLLQGCPERERLKKFIVSSPPDPPLPSPSVLLDTFRFLHPDQPEAYTCWSTFFGYRKTNYGTRIDYILCSLSLTPHLWSAEVWAQHTGSDHCPVMAEFSSLSLLPSPQEPSLSLHLILGRQTTLSSFMEPKFSQLGVKIAASTVKNSSGKGVKRKAPETTSSRAKMPRTLQSFFNPSTSGQSTLTSEKTESDRGVEPTTENELAAQPPSSFLSSSQLKPEWSSLFSGPPKPPLCKKHAEPTILRTVRKAGPTKGRQFWVCSRPAGSQSDPNTQCDFFQW</sequence>
<evidence type="ECO:0000256" key="15">
    <source>
        <dbReference type="PROSITE-ProRule" id="PRU01343"/>
    </source>
</evidence>
<feature type="non-terminal residue" evidence="18">
    <location>
        <position position="1"/>
    </location>
</feature>
<dbReference type="InterPro" id="IPR020848">
    <property type="entry name" value="AP_endonuclease_F1_CS"/>
</dbReference>
<feature type="binding site" evidence="13">
    <location>
        <position position="87"/>
    </location>
    <ligand>
        <name>Mg(2+)</name>
        <dbReference type="ChEBI" id="CHEBI:18420"/>
        <label>1</label>
    </ligand>
</feature>
<feature type="binding site" evidence="13">
    <location>
        <position position="193"/>
    </location>
    <ligand>
        <name>Mg(2+)</name>
        <dbReference type="ChEBI" id="CHEBI:18420"/>
        <label>1</label>
    </ligand>
</feature>
<feature type="compositionally biased region" description="Low complexity" evidence="16">
    <location>
        <begin position="305"/>
        <end position="317"/>
    </location>
</feature>
<reference evidence="18" key="1">
    <citation type="submission" date="2023-03" db="EMBL/GenBank/DDBJ databases">
        <authorList>
            <person name="Steffen K."/>
            <person name="Cardenas P."/>
        </authorList>
    </citation>
    <scope>NUCLEOTIDE SEQUENCE</scope>
</reference>
<feature type="binding site" evidence="13">
    <location>
        <position position="192"/>
    </location>
    <ligand>
        <name>Mg(2+)</name>
        <dbReference type="ChEBI" id="CHEBI:18420"/>
        <label>1</label>
    </ligand>
</feature>
<evidence type="ECO:0000256" key="10">
    <source>
        <dbReference type="ARBA" id="ARBA00022842"/>
    </source>
</evidence>
<evidence type="ECO:0000256" key="7">
    <source>
        <dbReference type="ARBA" id="ARBA00022771"/>
    </source>
</evidence>
<feature type="region of interest" description="Disordered" evidence="16">
    <location>
        <begin position="248"/>
        <end position="317"/>
    </location>
</feature>
<feature type="active site" description="Proton donor/acceptor" evidence="12">
    <location>
        <position position="85"/>
    </location>
</feature>
<dbReference type="EMBL" id="CASHTH010003384">
    <property type="protein sequence ID" value="CAI8044204.1"/>
    <property type="molecule type" value="Genomic_DNA"/>
</dbReference>
<evidence type="ECO:0000256" key="13">
    <source>
        <dbReference type="PIRSR" id="PIRSR604808-2"/>
    </source>
</evidence>
<dbReference type="PROSITE" id="PS00728">
    <property type="entry name" value="AP_NUCLEASE_F1_3"/>
    <property type="match status" value="1"/>
</dbReference>
<feature type="active site" description="Proton acceptor" evidence="12">
    <location>
        <position position="193"/>
    </location>
</feature>